<dbReference type="PROSITE" id="PS50950">
    <property type="entry name" value="ZF_THAP"/>
    <property type="match status" value="1"/>
</dbReference>
<dbReference type="Gene3D" id="6.20.210.20">
    <property type="entry name" value="THAP domain"/>
    <property type="match status" value="1"/>
</dbReference>
<sequence>MSTRVCILCEKRQCDTANSFYSFPKDPMLQAKWKYVCSIEDNVVVNNLKVCSEYFDITAFVETGISGQRGILRLKTGAIPKGITNIETTVNEDNTSIMEDEEEHSTITEKMSESINVEGNCIVTEMISDLLINNEEESLVGM</sequence>
<dbReference type="Pfam" id="PF05485">
    <property type="entry name" value="THAP"/>
    <property type="match status" value="1"/>
</dbReference>
<dbReference type="InterPro" id="IPR006612">
    <property type="entry name" value="THAP_Znf"/>
</dbReference>
<keyword evidence="1" id="KW-0479">Metal-binding</keyword>
<keyword evidence="2 5" id="KW-0863">Zinc-finger</keyword>
<protein>
    <recommendedName>
        <fullName evidence="6">THAP-type domain-containing protein</fullName>
    </recommendedName>
</protein>
<evidence type="ECO:0000313" key="7">
    <source>
        <dbReference type="EMBL" id="KAL1489570.1"/>
    </source>
</evidence>
<evidence type="ECO:0000256" key="4">
    <source>
        <dbReference type="ARBA" id="ARBA00023125"/>
    </source>
</evidence>
<feature type="domain" description="THAP-type" evidence="6">
    <location>
        <begin position="1"/>
        <end position="83"/>
    </location>
</feature>
<gene>
    <name evidence="7" type="ORF">ABEB36_013523</name>
</gene>
<dbReference type="EMBL" id="JBDJPC010000011">
    <property type="protein sequence ID" value="KAL1489570.1"/>
    <property type="molecule type" value="Genomic_DNA"/>
</dbReference>
<keyword evidence="8" id="KW-1185">Reference proteome</keyword>
<accession>A0ABD1E4R8</accession>
<evidence type="ECO:0000256" key="5">
    <source>
        <dbReference type="PROSITE-ProRule" id="PRU00309"/>
    </source>
</evidence>
<dbReference type="AlphaFoldDB" id="A0ABD1E4R8"/>
<evidence type="ECO:0000256" key="2">
    <source>
        <dbReference type="ARBA" id="ARBA00022771"/>
    </source>
</evidence>
<dbReference type="SUPFAM" id="SSF57716">
    <property type="entry name" value="Glucocorticoid receptor-like (DNA-binding domain)"/>
    <property type="match status" value="1"/>
</dbReference>
<dbReference type="GO" id="GO:0003677">
    <property type="term" value="F:DNA binding"/>
    <property type="evidence" value="ECO:0007669"/>
    <property type="project" value="UniProtKB-UniRule"/>
</dbReference>
<evidence type="ECO:0000313" key="8">
    <source>
        <dbReference type="Proteomes" id="UP001566132"/>
    </source>
</evidence>
<evidence type="ECO:0000256" key="3">
    <source>
        <dbReference type="ARBA" id="ARBA00022833"/>
    </source>
</evidence>
<dbReference type="Proteomes" id="UP001566132">
    <property type="component" value="Unassembled WGS sequence"/>
</dbReference>
<evidence type="ECO:0000259" key="6">
    <source>
        <dbReference type="PROSITE" id="PS50950"/>
    </source>
</evidence>
<organism evidence="7 8">
    <name type="scientific">Hypothenemus hampei</name>
    <name type="common">Coffee berry borer</name>
    <dbReference type="NCBI Taxonomy" id="57062"/>
    <lineage>
        <taxon>Eukaryota</taxon>
        <taxon>Metazoa</taxon>
        <taxon>Ecdysozoa</taxon>
        <taxon>Arthropoda</taxon>
        <taxon>Hexapoda</taxon>
        <taxon>Insecta</taxon>
        <taxon>Pterygota</taxon>
        <taxon>Neoptera</taxon>
        <taxon>Endopterygota</taxon>
        <taxon>Coleoptera</taxon>
        <taxon>Polyphaga</taxon>
        <taxon>Cucujiformia</taxon>
        <taxon>Curculionidae</taxon>
        <taxon>Scolytinae</taxon>
        <taxon>Hypothenemus</taxon>
    </lineage>
</organism>
<keyword evidence="4 5" id="KW-0238">DNA-binding</keyword>
<name>A0ABD1E4R8_HYPHA</name>
<keyword evidence="3" id="KW-0862">Zinc</keyword>
<reference evidence="7 8" key="1">
    <citation type="submission" date="2024-05" db="EMBL/GenBank/DDBJ databases">
        <title>Genetic variation in Jamaican populations of the coffee berry borer (Hypothenemus hampei).</title>
        <authorList>
            <person name="Errbii M."/>
            <person name="Myrie A."/>
        </authorList>
    </citation>
    <scope>NUCLEOTIDE SEQUENCE [LARGE SCALE GENOMIC DNA]</scope>
    <source>
        <strain evidence="7">JA-Hopewell-2020-01-JO</strain>
        <tissue evidence="7">Whole body</tissue>
    </source>
</reference>
<dbReference type="GO" id="GO:0008270">
    <property type="term" value="F:zinc ion binding"/>
    <property type="evidence" value="ECO:0007669"/>
    <property type="project" value="UniProtKB-KW"/>
</dbReference>
<evidence type="ECO:0000256" key="1">
    <source>
        <dbReference type="ARBA" id="ARBA00022723"/>
    </source>
</evidence>
<comment type="caution">
    <text evidence="7">The sequence shown here is derived from an EMBL/GenBank/DDBJ whole genome shotgun (WGS) entry which is preliminary data.</text>
</comment>
<proteinExistence type="predicted"/>
<dbReference type="InterPro" id="IPR038441">
    <property type="entry name" value="THAP_Znf_sf"/>
</dbReference>